<comment type="caution">
    <text evidence="8">The sequence shown here is derived from an EMBL/GenBank/DDBJ whole genome shotgun (WGS) entry which is preliminary data.</text>
</comment>
<keyword evidence="2" id="KW-0813">Transport</keyword>
<comment type="subcellular location">
    <subcellularLocation>
        <location evidence="1">Cytoplasm</location>
    </subcellularLocation>
</comment>
<reference evidence="8 9" key="1">
    <citation type="submission" date="2020-10" db="EMBL/GenBank/DDBJ databases">
        <title>ChiBAC.</title>
        <authorList>
            <person name="Zenner C."/>
            <person name="Hitch T.C.A."/>
            <person name="Clavel T."/>
        </authorList>
    </citation>
    <scope>NUCLEOTIDE SEQUENCE [LARGE SCALE GENOMIC DNA]</scope>
    <source>
        <strain evidence="8 9">DSM 109015</strain>
    </source>
</reference>
<accession>A0ABR9R369</accession>
<dbReference type="InterPro" id="IPR001127">
    <property type="entry name" value="PTS_EIIA_1_perm"/>
</dbReference>
<evidence type="ECO:0000256" key="1">
    <source>
        <dbReference type="ARBA" id="ARBA00004496"/>
    </source>
</evidence>
<dbReference type="PROSITE" id="PS51093">
    <property type="entry name" value="PTS_EIIA_TYPE_1"/>
    <property type="match status" value="1"/>
</dbReference>
<dbReference type="NCBIfam" id="TIGR00830">
    <property type="entry name" value="PTBA"/>
    <property type="match status" value="1"/>
</dbReference>
<evidence type="ECO:0000313" key="9">
    <source>
        <dbReference type="Proteomes" id="UP000768567"/>
    </source>
</evidence>
<keyword evidence="5" id="KW-0598">Phosphotransferase system</keyword>
<protein>
    <submittedName>
        <fullName evidence="8">PTS glucose transporter subunit IIA</fullName>
    </submittedName>
</protein>
<name>A0ABR9R369_9FIRM</name>
<proteinExistence type="predicted"/>
<organism evidence="8 9">
    <name type="scientific">Gemmiger gallinarum</name>
    <dbReference type="NCBI Taxonomy" id="2779354"/>
    <lineage>
        <taxon>Bacteria</taxon>
        <taxon>Bacillati</taxon>
        <taxon>Bacillota</taxon>
        <taxon>Clostridia</taxon>
        <taxon>Eubacteriales</taxon>
        <taxon>Gemmiger</taxon>
    </lineage>
</organism>
<evidence type="ECO:0000256" key="6">
    <source>
        <dbReference type="ARBA" id="ARBA00022777"/>
    </source>
</evidence>
<evidence type="ECO:0000256" key="2">
    <source>
        <dbReference type="ARBA" id="ARBA00022448"/>
    </source>
</evidence>
<keyword evidence="9" id="KW-1185">Reference proteome</keyword>
<dbReference type="RefSeq" id="WP_193501056.1">
    <property type="nucleotide sequence ID" value="NZ_JADCKC010000002.1"/>
</dbReference>
<dbReference type="EMBL" id="JADCKC010000002">
    <property type="protein sequence ID" value="MBE5037601.1"/>
    <property type="molecule type" value="Genomic_DNA"/>
</dbReference>
<sequence length="170" mass="17614">MGFFDIFKKKAEPETPAPTGPMMVAADAKGTIVPMESIPDDVFAQGILGKCCGIDPAEGKVFAPVDGVITQAPDTLHALGIQGNGGVEVLIHVGVDTVEMKGDGFSANVKVGDKIKKGQLLLTMDLDKIKAAGHPAVVITVITNTDEFADVDVVASGEVEPGADMIKVTK</sequence>
<dbReference type="InterPro" id="IPR011055">
    <property type="entry name" value="Dup_hybrid_motif"/>
</dbReference>
<keyword evidence="4" id="KW-0808">Transferase</keyword>
<dbReference type="Proteomes" id="UP000768567">
    <property type="component" value="Unassembled WGS sequence"/>
</dbReference>
<gene>
    <name evidence="8" type="ORF">INF35_07370</name>
</gene>
<keyword evidence="3 8" id="KW-0762">Sugar transport</keyword>
<evidence type="ECO:0000313" key="8">
    <source>
        <dbReference type="EMBL" id="MBE5037601.1"/>
    </source>
</evidence>
<dbReference type="InterPro" id="IPR050890">
    <property type="entry name" value="PTS_EIIA_component"/>
</dbReference>
<dbReference type="PANTHER" id="PTHR45008">
    <property type="entry name" value="PTS SYSTEM GLUCOSE-SPECIFIC EIIA COMPONENT"/>
    <property type="match status" value="1"/>
</dbReference>
<dbReference type="PANTHER" id="PTHR45008:SF1">
    <property type="entry name" value="PTS SYSTEM GLUCOSE-SPECIFIC EIIA COMPONENT"/>
    <property type="match status" value="1"/>
</dbReference>
<dbReference type="PROSITE" id="PS00371">
    <property type="entry name" value="PTS_EIIA_TYPE_1_HIS"/>
    <property type="match status" value="1"/>
</dbReference>
<feature type="domain" description="PTS EIIA type-1" evidence="7">
    <location>
        <begin position="40"/>
        <end position="144"/>
    </location>
</feature>
<evidence type="ECO:0000259" key="7">
    <source>
        <dbReference type="PROSITE" id="PS51093"/>
    </source>
</evidence>
<dbReference type="SUPFAM" id="SSF51261">
    <property type="entry name" value="Duplicated hybrid motif"/>
    <property type="match status" value="1"/>
</dbReference>
<dbReference type="Pfam" id="PF00358">
    <property type="entry name" value="PTS_EIIA_1"/>
    <property type="match status" value="1"/>
</dbReference>
<keyword evidence="6" id="KW-0418">Kinase</keyword>
<evidence type="ECO:0000256" key="5">
    <source>
        <dbReference type="ARBA" id="ARBA00022683"/>
    </source>
</evidence>
<evidence type="ECO:0000256" key="4">
    <source>
        <dbReference type="ARBA" id="ARBA00022679"/>
    </source>
</evidence>
<dbReference type="Gene3D" id="2.70.70.10">
    <property type="entry name" value="Glucose Permease (Domain IIA)"/>
    <property type="match status" value="1"/>
</dbReference>
<evidence type="ECO:0000256" key="3">
    <source>
        <dbReference type="ARBA" id="ARBA00022597"/>
    </source>
</evidence>